<dbReference type="Pfam" id="PF00094">
    <property type="entry name" value="VWD"/>
    <property type="match status" value="1"/>
</dbReference>
<dbReference type="PANTHER" id="PTHR11339">
    <property type="entry name" value="EXTRACELLULAR MATRIX GLYCOPROTEIN RELATED"/>
    <property type="match status" value="1"/>
</dbReference>
<accession>A0A0L7LGX4</accession>
<dbReference type="SUPFAM" id="SSF57567">
    <property type="entry name" value="Serine protease inhibitors"/>
    <property type="match status" value="2"/>
</dbReference>
<evidence type="ECO:0000256" key="1">
    <source>
        <dbReference type="ARBA" id="ARBA00022737"/>
    </source>
</evidence>
<dbReference type="InterPro" id="IPR001007">
    <property type="entry name" value="VWF_dom"/>
</dbReference>
<dbReference type="InterPro" id="IPR036084">
    <property type="entry name" value="Ser_inhib-like_sf"/>
</dbReference>
<dbReference type="SMART" id="SM00832">
    <property type="entry name" value="C8"/>
    <property type="match status" value="1"/>
</dbReference>
<dbReference type="PANTHER" id="PTHR11339:SF386">
    <property type="entry name" value="HEMOLECTIN, ISOFORM A"/>
    <property type="match status" value="1"/>
</dbReference>
<dbReference type="InterPro" id="IPR001846">
    <property type="entry name" value="VWF_type-D"/>
</dbReference>
<dbReference type="SMART" id="SM00216">
    <property type="entry name" value="VWD"/>
    <property type="match status" value="1"/>
</dbReference>
<protein>
    <submittedName>
        <fullName evidence="5">Hemocytin</fullName>
    </submittedName>
</protein>
<evidence type="ECO:0000259" key="4">
    <source>
        <dbReference type="PROSITE" id="PS51233"/>
    </source>
</evidence>
<dbReference type="PROSITE" id="PS51233">
    <property type="entry name" value="VWFD"/>
    <property type="match status" value="1"/>
</dbReference>
<dbReference type="Pfam" id="PF01826">
    <property type="entry name" value="TIL"/>
    <property type="match status" value="1"/>
</dbReference>
<name>A0A0L7LGX4_OPEBR</name>
<evidence type="ECO:0000256" key="3">
    <source>
        <dbReference type="ARBA" id="ARBA00023180"/>
    </source>
</evidence>
<evidence type="ECO:0000256" key="2">
    <source>
        <dbReference type="ARBA" id="ARBA00023157"/>
    </source>
</evidence>
<evidence type="ECO:0000313" key="6">
    <source>
        <dbReference type="Proteomes" id="UP000037510"/>
    </source>
</evidence>
<dbReference type="InterPro" id="IPR050780">
    <property type="entry name" value="Mucin_vWF_Thrombospondin_sf"/>
</dbReference>
<proteinExistence type="predicted"/>
<keyword evidence="3" id="KW-0325">Glycoprotein</keyword>
<dbReference type="STRING" id="104452.A0A0L7LGX4"/>
<dbReference type="Pfam" id="PF23244">
    <property type="entry name" value="VWF"/>
    <property type="match status" value="1"/>
</dbReference>
<dbReference type="SMART" id="SM00215">
    <property type="entry name" value="VWC_out"/>
    <property type="match status" value="1"/>
</dbReference>
<dbReference type="SUPFAM" id="SSF57603">
    <property type="entry name" value="FnI-like domain"/>
    <property type="match status" value="1"/>
</dbReference>
<reference evidence="5 6" key="1">
    <citation type="journal article" date="2015" name="Genome Biol. Evol.">
        <title>The genome of winter moth (Operophtera brumata) provides a genomic perspective on sexual dimorphism and phenology.</title>
        <authorList>
            <person name="Derks M.F."/>
            <person name="Smit S."/>
            <person name="Salis L."/>
            <person name="Schijlen E."/>
            <person name="Bossers A."/>
            <person name="Mateman C."/>
            <person name="Pijl A.S."/>
            <person name="de Ridder D."/>
            <person name="Groenen M.A."/>
            <person name="Visser M.E."/>
            <person name="Megens H.J."/>
        </authorList>
    </citation>
    <scope>NUCLEOTIDE SEQUENCE [LARGE SCALE GENOMIC DNA]</scope>
    <source>
        <strain evidence="5">WM2013NL</strain>
        <tissue evidence="5">Head and thorax</tissue>
    </source>
</reference>
<sequence length="441" mass="48036">MVEGCFCPAGLLLEGGKCVQKKECPCRLRNKSFPPGSVLKKDCNTCSCEGGEWICTKIPCGARCRAVGDPHYTTFDGLRYDFMGHCTYTMLQAENLTVLVENVACSGSITEGKPSCTKAVTLNYGGASIHLKQGGSIFANGNEITSLPGLCGTFNLNQKDDFLTPEGDIEQSTLAFANKWKTREFCSDESVAEPEHPVSLARGRGAVLRVVRVQHVRVPGRRVALFVSYSVHCRLTCHWHVDVEPYYESCVYDMCACQGDASRSCHWHVDVEPYYESCVYDMCACQGDASRCLCPILGDYAMSCAKAGVMLQWRYNVKECELSCTGGQEYTVCADSCLRKCSDSALSSATCEPRCVEGCACPQGQNYPPAEDLRSNCSATPNMEFTTCAKTEHLTCKNVPCGTTGATCSKSITLKVGSGNDEEIVSLTRNAPIPDISKLKR</sequence>
<comment type="caution">
    <text evidence="5">The sequence shown here is derived from an EMBL/GenBank/DDBJ whole genome shotgun (WGS) entry which is preliminary data.</text>
</comment>
<dbReference type="EMBL" id="JTDY01001122">
    <property type="protein sequence ID" value="KOB74813.1"/>
    <property type="molecule type" value="Genomic_DNA"/>
</dbReference>
<dbReference type="Gene3D" id="2.10.25.10">
    <property type="entry name" value="Laminin"/>
    <property type="match status" value="1"/>
</dbReference>
<dbReference type="InterPro" id="IPR002919">
    <property type="entry name" value="TIL_dom"/>
</dbReference>
<evidence type="ECO:0000313" key="5">
    <source>
        <dbReference type="EMBL" id="KOB74813.1"/>
    </source>
</evidence>
<organism evidence="5 6">
    <name type="scientific">Operophtera brumata</name>
    <name type="common">Winter moth</name>
    <name type="synonym">Phalaena brumata</name>
    <dbReference type="NCBI Taxonomy" id="104452"/>
    <lineage>
        <taxon>Eukaryota</taxon>
        <taxon>Metazoa</taxon>
        <taxon>Ecdysozoa</taxon>
        <taxon>Arthropoda</taxon>
        <taxon>Hexapoda</taxon>
        <taxon>Insecta</taxon>
        <taxon>Pterygota</taxon>
        <taxon>Neoptera</taxon>
        <taxon>Endopterygota</taxon>
        <taxon>Lepidoptera</taxon>
        <taxon>Glossata</taxon>
        <taxon>Ditrysia</taxon>
        <taxon>Geometroidea</taxon>
        <taxon>Geometridae</taxon>
        <taxon>Larentiinae</taxon>
        <taxon>Operophtera</taxon>
    </lineage>
</organism>
<dbReference type="InterPro" id="IPR014853">
    <property type="entry name" value="VWF/SSPO/ZAN-like_Cys-rich_dom"/>
</dbReference>
<dbReference type="GO" id="GO:0031012">
    <property type="term" value="C:extracellular matrix"/>
    <property type="evidence" value="ECO:0007669"/>
    <property type="project" value="TreeGrafter"/>
</dbReference>
<dbReference type="CDD" id="cd19941">
    <property type="entry name" value="TIL"/>
    <property type="match status" value="1"/>
</dbReference>
<dbReference type="AlphaFoldDB" id="A0A0L7LGX4"/>
<dbReference type="Proteomes" id="UP000037510">
    <property type="component" value="Unassembled WGS sequence"/>
</dbReference>
<gene>
    <name evidence="5" type="ORF">OBRU01_08540</name>
</gene>
<keyword evidence="6" id="KW-1185">Reference proteome</keyword>
<dbReference type="GO" id="GO:0005615">
    <property type="term" value="C:extracellular space"/>
    <property type="evidence" value="ECO:0007669"/>
    <property type="project" value="TreeGrafter"/>
</dbReference>
<feature type="domain" description="VWFD" evidence="4">
    <location>
        <begin position="62"/>
        <end position="251"/>
    </location>
</feature>
<dbReference type="Pfam" id="PF08742">
    <property type="entry name" value="C8"/>
    <property type="match status" value="2"/>
</dbReference>
<keyword evidence="2" id="KW-1015">Disulfide bond</keyword>
<keyword evidence="1" id="KW-0677">Repeat</keyword>